<dbReference type="Proteomes" id="UP000316426">
    <property type="component" value="Chromosome"/>
</dbReference>
<name>A0A518K8J4_9BACT</name>
<dbReference type="Gene3D" id="2.60.120.260">
    <property type="entry name" value="Galactose-binding domain-like"/>
    <property type="match status" value="1"/>
</dbReference>
<keyword evidence="2" id="KW-1185">Reference proteome</keyword>
<organism evidence="1 2">
    <name type="scientific">Botrimarina mediterranea</name>
    <dbReference type="NCBI Taxonomy" id="2528022"/>
    <lineage>
        <taxon>Bacteria</taxon>
        <taxon>Pseudomonadati</taxon>
        <taxon>Planctomycetota</taxon>
        <taxon>Planctomycetia</taxon>
        <taxon>Pirellulales</taxon>
        <taxon>Lacipirellulaceae</taxon>
        <taxon>Botrimarina</taxon>
    </lineage>
</organism>
<evidence type="ECO:0008006" key="3">
    <source>
        <dbReference type="Google" id="ProtNLM"/>
    </source>
</evidence>
<proteinExistence type="predicted"/>
<evidence type="ECO:0000313" key="2">
    <source>
        <dbReference type="Proteomes" id="UP000316426"/>
    </source>
</evidence>
<reference evidence="1 2" key="1">
    <citation type="submission" date="2019-02" db="EMBL/GenBank/DDBJ databases">
        <title>Deep-cultivation of Planctomycetes and their phenomic and genomic characterization uncovers novel biology.</title>
        <authorList>
            <person name="Wiegand S."/>
            <person name="Jogler M."/>
            <person name="Boedeker C."/>
            <person name="Pinto D."/>
            <person name="Vollmers J."/>
            <person name="Rivas-Marin E."/>
            <person name="Kohn T."/>
            <person name="Peeters S.H."/>
            <person name="Heuer A."/>
            <person name="Rast P."/>
            <person name="Oberbeckmann S."/>
            <person name="Bunk B."/>
            <person name="Jeske O."/>
            <person name="Meyerdierks A."/>
            <person name="Storesund J.E."/>
            <person name="Kallscheuer N."/>
            <person name="Luecker S."/>
            <person name="Lage O.M."/>
            <person name="Pohl T."/>
            <person name="Merkel B.J."/>
            <person name="Hornburger P."/>
            <person name="Mueller R.-W."/>
            <person name="Bruemmer F."/>
            <person name="Labrenz M."/>
            <person name="Spormann A.M."/>
            <person name="Op den Camp H."/>
            <person name="Overmann J."/>
            <person name="Amann R."/>
            <person name="Jetten M.S.M."/>
            <person name="Mascher T."/>
            <person name="Medema M.H."/>
            <person name="Devos D.P."/>
            <person name="Kaster A.-K."/>
            <person name="Ovreas L."/>
            <person name="Rohde M."/>
            <person name="Galperin M.Y."/>
            <person name="Jogler C."/>
        </authorList>
    </citation>
    <scope>NUCLEOTIDE SEQUENCE [LARGE SCALE GENOMIC DNA]</scope>
    <source>
        <strain evidence="1 2">Spa11</strain>
    </source>
</reference>
<dbReference type="EMBL" id="CP036349">
    <property type="protein sequence ID" value="QDV74110.1"/>
    <property type="molecule type" value="Genomic_DNA"/>
</dbReference>
<sequence>MSRTARLLPRIGATACLIVGGLGLPDQAGASLIPNYDFEVDNGETSPSPTQWFAGGNVAYELADDSDGVGERSAQINANASDWRSSAVFVTPGETMKWKLDYKWLDGASGEFSADLRFFSGFDPIGGGTSGAFRGEQRIVVASSSNGQWQTLNVNSIEVPAGALTADIRISSGFFDAGLSGDGFRIDNVDLRVPEPGSVAIAAVGVALIGAHRRRL</sequence>
<evidence type="ECO:0000313" key="1">
    <source>
        <dbReference type="EMBL" id="QDV74110.1"/>
    </source>
</evidence>
<accession>A0A518K8J4</accession>
<dbReference type="KEGG" id="bmei:Spa11_23090"/>
<dbReference type="AlphaFoldDB" id="A0A518K8J4"/>
<protein>
    <recommendedName>
        <fullName evidence="3">PEP-CTERM protein-sorting domain-containing protein</fullName>
    </recommendedName>
</protein>
<dbReference type="RefSeq" id="WP_145112223.1">
    <property type="nucleotide sequence ID" value="NZ_CP036349.1"/>
</dbReference>
<gene>
    <name evidence="1" type="ORF">Spa11_23090</name>
</gene>